<evidence type="ECO:0000313" key="1">
    <source>
        <dbReference type="EMBL" id="PIW34132.1"/>
    </source>
</evidence>
<dbReference type="EMBL" id="PFFY01000041">
    <property type="protein sequence ID" value="PIW34132.1"/>
    <property type="molecule type" value="Genomic_DNA"/>
</dbReference>
<evidence type="ECO:0000313" key="2">
    <source>
        <dbReference type="Proteomes" id="UP000230025"/>
    </source>
</evidence>
<protein>
    <submittedName>
        <fullName evidence="1">Uncharacterized protein</fullName>
    </submittedName>
</protein>
<dbReference type="AlphaFoldDB" id="A0A2M7H051"/>
<organism evidence="1 2">
    <name type="scientific">bacterium (Candidatus Ratteibacteria) CG15_BIG_FIL_POST_REV_8_21_14_020_41_12</name>
    <dbReference type="NCBI Taxonomy" id="2014291"/>
    <lineage>
        <taxon>Bacteria</taxon>
        <taxon>Candidatus Ratteibacteria</taxon>
    </lineage>
</organism>
<gene>
    <name evidence="1" type="ORF">COW28_00895</name>
</gene>
<sequence>MEKEDIKIGKIYNIPKRFCIRKDSFANMSELFKCVRKNKEGCLFSPIEGMSEELFIKNGDLMHVEETKNG</sequence>
<comment type="caution">
    <text evidence="1">The sequence shown here is derived from an EMBL/GenBank/DDBJ whole genome shotgun (WGS) entry which is preliminary data.</text>
</comment>
<proteinExistence type="predicted"/>
<reference evidence="2" key="1">
    <citation type="submission" date="2017-09" db="EMBL/GenBank/DDBJ databases">
        <title>Depth-based differentiation of microbial function through sediment-hosted aquifers and enrichment of novel symbionts in the deep terrestrial subsurface.</title>
        <authorList>
            <person name="Probst A.J."/>
            <person name="Ladd B."/>
            <person name="Jarett J.K."/>
            <person name="Geller-Mcgrath D.E."/>
            <person name="Sieber C.M.K."/>
            <person name="Emerson J.B."/>
            <person name="Anantharaman K."/>
            <person name="Thomas B.C."/>
            <person name="Malmstrom R."/>
            <person name="Stieglmeier M."/>
            <person name="Klingl A."/>
            <person name="Woyke T."/>
            <person name="Ryan C.M."/>
            <person name="Banfield J.F."/>
        </authorList>
    </citation>
    <scope>NUCLEOTIDE SEQUENCE [LARGE SCALE GENOMIC DNA]</scope>
</reference>
<dbReference type="Proteomes" id="UP000230025">
    <property type="component" value="Unassembled WGS sequence"/>
</dbReference>
<name>A0A2M7H051_9BACT</name>
<accession>A0A2M7H051</accession>